<feature type="transmembrane region" description="Helical" evidence="10">
    <location>
        <begin position="327"/>
        <end position="349"/>
    </location>
</feature>
<evidence type="ECO:0000256" key="5">
    <source>
        <dbReference type="ARBA" id="ARBA00023040"/>
    </source>
</evidence>
<gene>
    <name evidence="13" type="primary">LOC110977847</name>
</gene>
<dbReference type="AlphaFoldDB" id="A0A8B7Y4B7"/>
<dbReference type="PROSITE" id="PS50262">
    <property type="entry name" value="G_PROTEIN_RECEP_F1_2"/>
    <property type="match status" value="1"/>
</dbReference>
<dbReference type="KEGG" id="aplc:110977847"/>
<comment type="similarity">
    <text evidence="9">Belongs to the G-protein coupled receptor 1 family.</text>
</comment>
<evidence type="ECO:0000256" key="6">
    <source>
        <dbReference type="ARBA" id="ARBA00023136"/>
    </source>
</evidence>
<evidence type="ECO:0000313" key="12">
    <source>
        <dbReference type="Proteomes" id="UP000694845"/>
    </source>
</evidence>
<evidence type="ECO:0000256" key="3">
    <source>
        <dbReference type="ARBA" id="ARBA00022692"/>
    </source>
</evidence>
<feature type="transmembrane region" description="Helical" evidence="10">
    <location>
        <begin position="108"/>
        <end position="126"/>
    </location>
</feature>
<dbReference type="OrthoDB" id="10063595at2759"/>
<organism evidence="12 13">
    <name type="scientific">Acanthaster planci</name>
    <name type="common">Crown-of-thorns starfish</name>
    <dbReference type="NCBI Taxonomy" id="133434"/>
    <lineage>
        <taxon>Eukaryota</taxon>
        <taxon>Metazoa</taxon>
        <taxon>Echinodermata</taxon>
        <taxon>Eleutherozoa</taxon>
        <taxon>Asterozoa</taxon>
        <taxon>Asteroidea</taxon>
        <taxon>Valvatacea</taxon>
        <taxon>Valvatida</taxon>
        <taxon>Acanthasteridae</taxon>
        <taxon>Acanthaster</taxon>
    </lineage>
</organism>
<dbReference type="GeneID" id="110977847"/>
<feature type="transmembrane region" description="Helical" evidence="10">
    <location>
        <begin position="27"/>
        <end position="56"/>
    </location>
</feature>
<evidence type="ECO:0000256" key="9">
    <source>
        <dbReference type="RuleBase" id="RU000688"/>
    </source>
</evidence>
<feature type="transmembrane region" description="Helical" evidence="10">
    <location>
        <begin position="68"/>
        <end position="88"/>
    </location>
</feature>
<evidence type="ECO:0000259" key="11">
    <source>
        <dbReference type="PROSITE" id="PS50262"/>
    </source>
</evidence>
<dbReference type="RefSeq" id="XP_022088029.1">
    <property type="nucleotide sequence ID" value="XM_022232337.1"/>
</dbReference>
<sequence>MRNDSNLSPCRRKQNGTVDPGVGGRDLAFSVIQAVAICIFALLTVCGNTLIILGIIRFRVLQTITSAFILNLAVVDFLVGVTLMPVALITCIKQEWILGNVFCKISGVINMLFSVASISTLSVIAIDRYCAIIRPLKYASFMTRRTVAVFLVWVWGQSLLIALLPLAPWSEYRYDSSELLCLIAWGSTHFSFATLCLFVCIIVPLGIMFFCYYHILKVARHHSRRVNALKTISMNSLASNHTLADSDATGASGTSGDTRLAIESQSHRCHQPKKPKKVCGAIHVASRENKSTAMMMMVVGTFILAWLPYITGALCKVIASECLWPKSYFTVCVLVAMLQSSLNPIIYGVMDRRFRGAMKAIVMCSKRAAVDCDG</sequence>
<evidence type="ECO:0000256" key="10">
    <source>
        <dbReference type="SAM" id="Phobius"/>
    </source>
</evidence>
<evidence type="ECO:0000256" key="8">
    <source>
        <dbReference type="ARBA" id="ARBA00023224"/>
    </source>
</evidence>
<dbReference type="Gene3D" id="1.20.1070.10">
    <property type="entry name" value="Rhodopsin 7-helix transmembrane proteins"/>
    <property type="match status" value="1"/>
</dbReference>
<dbReference type="GO" id="GO:0004930">
    <property type="term" value="F:G protein-coupled receptor activity"/>
    <property type="evidence" value="ECO:0007669"/>
    <property type="project" value="UniProtKB-KW"/>
</dbReference>
<keyword evidence="3 9" id="KW-0812">Transmembrane</keyword>
<evidence type="ECO:0000256" key="4">
    <source>
        <dbReference type="ARBA" id="ARBA00022989"/>
    </source>
</evidence>
<comment type="subcellular location">
    <subcellularLocation>
        <location evidence="1">Cell membrane</location>
        <topology evidence="1">Multi-pass membrane protein</topology>
    </subcellularLocation>
</comment>
<accession>A0A8B7Y4B7</accession>
<dbReference type="GO" id="GO:0005886">
    <property type="term" value="C:plasma membrane"/>
    <property type="evidence" value="ECO:0007669"/>
    <property type="project" value="UniProtKB-SubCell"/>
</dbReference>
<dbReference type="PROSITE" id="PS00237">
    <property type="entry name" value="G_PROTEIN_RECEP_F1_1"/>
    <property type="match status" value="1"/>
</dbReference>
<dbReference type="SUPFAM" id="SSF81321">
    <property type="entry name" value="Family A G protein-coupled receptor-like"/>
    <property type="match status" value="1"/>
</dbReference>
<proteinExistence type="inferred from homology"/>
<feature type="transmembrane region" description="Helical" evidence="10">
    <location>
        <begin position="147"/>
        <end position="170"/>
    </location>
</feature>
<keyword evidence="2" id="KW-1003">Cell membrane</keyword>
<reference evidence="13" key="1">
    <citation type="submission" date="2025-08" db="UniProtKB">
        <authorList>
            <consortium name="RefSeq"/>
        </authorList>
    </citation>
    <scope>IDENTIFICATION</scope>
</reference>
<keyword evidence="4 10" id="KW-1133">Transmembrane helix</keyword>
<dbReference type="InterPro" id="IPR017452">
    <property type="entry name" value="GPCR_Rhodpsn_7TM"/>
</dbReference>
<dbReference type="Pfam" id="PF00001">
    <property type="entry name" value="7tm_1"/>
    <property type="match status" value="1"/>
</dbReference>
<evidence type="ECO:0000256" key="1">
    <source>
        <dbReference type="ARBA" id="ARBA00004651"/>
    </source>
</evidence>
<dbReference type="CDD" id="cd00637">
    <property type="entry name" value="7tm_classA_rhodopsin-like"/>
    <property type="match status" value="1"/>
</dbReference>
<evidence type="ECO:0000256" key="2">
    <source>
        <dbReference type="ARBA" id="ARBA00022475"/>
    </source>
</evidence>
<feature type="transmembrane region" description="Helical" evidence="10">
    <location>
        <begin position="190"/>
        <end position="215"/>
    </location>
</feature>
<keyword evidence="7 9" id="KW-0675">Receptor</keyword>
<keyword evidence="8 9" id="KW-0807">Transducer</keyword>
<dbReference type="Proteomes" id="UP000694845">
    <property type="component" value="Unplaced"/>
</dbReference>
<evidence type="ECO:0000256" key="7">
    <source>
        <dbReference type="ARBA" id="ARBA00023170"/>
    </source>
</evidence>
<keyword evidence="5 9" id="KW-0297">G-protein coupled receptor</keyword>
<dbReference type="PANTHER" id="PTHR22752">
    <property type="entry name" value="G PROTEIN-COUPLED RECEPTOR"/>
    <property type="match status" value="1"/>
</dbReference>
<dbReference type="PRINTS" id="PR00237">
    <property type="entry name" value="GPCRRHODOPSN"/>
</dbReference>
<feature type="domain" description="G-protein coupled receptors family 1 profile" evidence="11">
    <location>
        <begin position="47"/>
        <end position="347"/>
    </location>
</feature>
<name>A0A8B7Y4B7_ACAPL</name>
<dbReference type="InterPro" id="IPR000276">
    <property type="entry name" value="GPCR_Rhodpsn"/>
</dbReference>
<evidence type="ECO:0000313" key="13">
    <source>
        <dbReference type="RefSeq" id="XP_022088029.1"/>
    </source>
</evidence>
<keyword evidence="6 10" id="KW-0472">Membrane</keyword>
<dbReference type="OMA" id="RYCAIIR"/>
<protein>
    <submittedName>
        <fullName evidence="13">Alpha-1A adrenergic receptor-like</fullName>
    </submittedName>
</protein>
<dbReference type="PANTHER" id="PTHR22752:SF14">
    <property type="entry name" value="G-PROTEIN COUPLED RECEPTORS FAMILY 1 PROFILE DOMAIN-CONTAINING PROTEIN"/>
    <property type="match status" value="1"/>
</dbReference>
<keyword evidence="12" id="KW-1185">Reference proteome</keyword>
<feature type="transmembrane region" description="Helical" evidence="10">
    <location>
        <begin position="293"/>
        <end position="315"/>
    </location>
</feature>